<feature type="binding site" evidence="9">
    <location>
        <position position="180"/>
    </location>
    <ligand>
        <name>NADP(+)</name>
        <dbReference type="ChEBI" id="CHEBI:58349"/>
    </ligand>
</feature>
<evidence type="ECO:0000313" key="12">
    <source>
        <dbReference type="Proteomes" id="UP000256599"/>
    </source>
</evidence>
<evidence type="ECO:0000256" key="1">
    <source>
        <dbReference type="ARBA" id="ARBA00004883"/>
    </source>
</evidence>
<dbReference type="Pfam" id="PF01370">
    <property type="entry name" value="Epimerase"/>
    <property type="match status" value="1"/>
</dbReference>
<dbReference type="EC" id="1.1.1.271" evidence="3 9"/>
<proteinExistence type="inferred from homology"/>
<feature type="binding site" evidence="9">
    <location>
        <position position="188"/>
    </location>
    <ligand>
        <name>substrate</name>
    </ligand>
</feature>
<comment type="similarity">
    <text evidence="2 9">Belongs to the NAD(P)-dependent epimerase/dehydratase family. Fucose synthase subfamily.</text>
</comment>
<dbReference type="CDD" id="cd05239">
    <property type="entry name" value="GDP_FS_SDR_e"/>
    <property type="match status" value="1"/>
</dbReference>
<dbReference type="PANTHER" id="PTHR43238:SF1">
    <property type="entry name" value="GDP-L-FUCOSE SYNTHASE"/>
    <property type="match status" value="1"/>
</dbReference>
<dbReference type="Gene3D" id="3.90.25.10">
    <property type="entry name" value="UDP-galactose 4-epimerase, domain 1"/>
    <property type="match status" value="1"/>
</dbReference>
<accession>A0A3D8I571</accession>
<keyword evidence="7 9" id="KW-0511">Multifunctional enzyme</keyword>
<comment type="catalytic activity">
    <reaction evidence="8 9">
        <text>GDP-beta-L-fucose + NADP(+) = GDP-4-dehydro-alpha-D-rhamnose + NADPH + H(+)</text>
        <dbReference type="Rhea" id="RHEA:18885"/>
        <dbReference type="ChEBI" id="CHEBI:15378"/>
        <dbReference type="ChEBI" id="CHEBI:57273"/>
        <dbReference type="ChEBI" id="CHEBI:57783"/>
        <dbReference type="ChEBI" id="CHEBI:57964"/>
        <dbReference type="ChEBI" id="CHEBI:58349"/>
        <dbReference type="EC" id="1.1.1.271"/>
    </reaction>
</comment>
<dbReference type="GO" id="GO:0016853">
    <property type="term" value="F:isomerase activity"/>
    <property type="evidence" value="ECO:0007669"/>
    <property type="project" value="UniProtKB-KW"/>
</dbReference>
<feature type="domain" description="NAD-dependent epimerase/dehydratase" evidence="10">
    <location>
        <begin position="7"/>
        <end position="258"/>
    </location>
</feature>
<feature type="site" description="Important for catalytic activity" evidence="9">
    <location>
        <position position="110"/>
    </location>
</feature>
<sequence>MHKDSKIYIAGHNGLVGSSILALLQSQGYTGLITKTRKELDLLKSDDVEAFFRSYRPEYVFLAAAKVGGIGANNTYRADFIYENLSIQNHIIFNAYKYGVKKLLFLGSSCIYPKNAPQPIQESALLGSELEYTNEPYAIAKIAGLKMCESFALQYGKDFISIMPTNLYGNNDNFDLQTSHVLPALLRKIHLAKLLSLGQIEHIERDIGLKGEALQSYLQSYGISAESVGIWGSGKPRREFLHVDDMAEACVFAMQNISFAQLASNLTPIRNTHLNVGYGSDISIAELALLIKDIVGFSGELIFDTSKPDGTYQKLMDSRKINALGWKPKISLKKGIEFVYKHYIETKMS</sequence>
<feature type="binding site" evidence="9">
    <location>
        <position position="238"/>
    </location>
    <ligand>
        <name>substrate</name>
    </ligand>
</feature>
<keyword evidence="6 9" id="KW-0413">Isomerase</keyword>
<dbReference type="InterPro" id="IPR028614">
    <property type="entry name" value="GDP_fucose/colitose_synth"/>
</dbReference>
<evidence type="ECO:0000256" key="4">
    <source>
        <dbReference type="ARBA" id="ARBA00022857"/>
    </source>
</evidence>
<dbReference type="InterPro" id="IPR001509">
    <property type="entry name" value="Epimerase_deHydtase"/>
</dbReference>
<dbReference type="Gene3D" id="3.40.50.720">
    <property type="entry name" value="NAD(P)-binding Rossmann-like Domain"/>
    <property type="match status" value="1"/>
</dbReference>
<feature type="binding site" evidence="9">
    <location>
        <begin position="164"/>
        <end position="167"/>
    </location>
    <ligand>
        <name>NADP(+)</name>
        <dbReference type="ChEBI" id="CHEBI:58349"/>
    </ligand>
</feature>
<comment type="function">
    <text evidence="9">Catalyzes the two-step NADP-dependent conversion of GDP-4-dehydro-6-deoxy-D-mannose to GDP-fucose, involving an epimerase and a reductase reaction.</text>
</comment>
<evidence type="ECO:0000259" key="10">
    <source>
        <dbReference type="Pfam" id="PF01370"/>
    </source>
</evidence>
<evidence type="ECO:0000256" key="5">
    <source>
        <dbReference type="ARBA" id="ARBA00023002"/>
    </source>
</evidence>
<keyword evidence="5 9" id="KW-0560">Oxidoreductase</keyword>
<feature type="site" description="Important for catalytic activity" evidence="9">
    <location>
        <position position="108"/>
    </location>
</feature>
<comment type="pathway">
    <text evidence="1 9">Nucleotide-sugar biosynthesis; GDP-L-fucose biosynthesis via de novo pathway; GDP-L-fucose from GDP-alpha-D-mannose: step 2/2.</text>
</comment>
<protein>
    <recommendedName>
        <fullName evidence="3 9">GDP-L-fucose synthase</fullName>
        <ecNumber evidence="3 9">1.1.1.271</ecNumber>
    </recommendedName>
    <alternativeName>
        <fullName evidence="9">GDP-4-keto-6-deoxy-D-mannose-3,5-epimerase-4-reductase</fullName>
    </alternativeName>
</protein>
<name>A0A3D8I571_9HELI</name>
<dbReference type="SUPFAM" id="SSF51735">
    <property type="entry name" value="NAD(P)-binding Rossmann-fold domains"/>
    <property type="match status" value="1"/>
</dbReference>
<feature type="binding site" evidence="9">
    <location>
        <begin position="11"/>
        <end position="17"/>
    </location>
    <ligand>
        <name>NADP(+)</name>
        <dbReference type="ChEBI" id="CHEBI:58349"/>
    </ligand>
</feature>
<dbReference type="FunFam" id="3.40.50.720:FF:000101">
    <property type="entry name" value="GDP-L-fucose synthase"/>
    <property type="match status" value="1"/>
</dbReference>
<dbReference type="Proteomes" id="UP000256599">
    <property type="component" value="Unassembled WGS sequence"/>
</dbReference>
<dbReference type="UniPathway" id="UPA00128">
    <property type="reaction ID" value="UER00191"/>
</dbReference>
<keyword evidence="12" id="KW-1185">Reference proteome</keyword>
<gene>
    <name evidence="9" type="primary">fcl</name>
    <name evidence="11" type="ORF">CQA63_04180</name>
</gene>
<dbReference type="RefSeq" id="WP_104699860.1">
    <property type="nucleotide sequence ID" value="NZ_FZPP01000016.1"/>
</dbReference>
<dbReference type="GO" id="GO:0070401">
    <property type="term" value="F:NADP+ binding"/>
    <property type="evidence" value="ECO:0007669"/>
    <property type="project" value="UniProtKB-UniRule"/>
</dbReference>
<dbReference type="OrthoDB" id="9811425at2"/>
<evidence type="ECO:0000313" key="11">
    <source>
        <dbReference type="EMBL" id="RDU60156.1"/>
    </source>
</evidence>
<evidence type="ECO:0000256" key="9">
    <source>
        <dbReference type="HAMAP-Rule" id="MF_00956"/>
    </source>
</evidence>
<organism evidence="11 12">
    <name type="scientific">Helicobacter marmotae</name>
    <dbReference type="NCBI Taxonomy" id="152490"/>
    <lineage>
        <taxon>Bacteria</taxon>
        <taxon>Pseudomonadati</taxon>
        <taxon>Campylobacterota</taxon>
        <taxon>Epsilonproteobacteria</taxon>
        <taxon>Campylobacterales</taxon>
        <taxon>Helicobacteraceae</taxon>
        <taxon>Helicobacter</taxon>
    </lineage>
</organism>
<dbReference type="EMBL" id="NXLR01000005">
    <property type="protein sequence ID" value="RDU60156.1"/>
    <property type="molecule type" value="Genomic_DNA"/>
</dbReference>
<evidence type="ECO:0000256" key="2">
    <source>
        <dbReference type="ARBA" id="ARBA00005959"/>
    </source>
</evidence>
<feature type="binding site" evidence="9">
    <location>
        <position position="231"/>
    </location>
    <ligand>
        <name>substrate</name>
    </ligand>
</feature>
<keyword evidence="4 9" id="KW-0521">NADP</keyword>
<evidence type="ECO:0000256" key="3">
    <source>
        <dbReference type="ARBA" id="ARBA00012371"/>
    </source>
</evidence>
<feature type="binding site" evidence="9">
    <location>
        <position position="141"/>
    </location>
    <ligand>
        <name>NADP(+)</name>
        <dbReference type="ChEBI" id="CHEBI:58349"/>
    </ligand>
</feature>
<feature type="active site" description="Proton donor/acceptor" evidence="9">
    <location>
        <position position="137"/>
    </location>
</feature>
<reference evidence="11 12" key="1">
    <citation type="submission" date="2018-04" db="EMBL/GenBank/DDBJ databases">
        <title>Novel Campyloabacter and Helicobacter Species and Strains.</title>
        <authorList>
            <person name="Mannion A.J."/>
            <person name="Shen Z."/>
            <person name="Fox J.G."/>
        </authorList>
    </citation>
    <scope>NUCLEOTIDE SEQUENCE [LARGE SCALE GENOMIC DNA]</scope>
    <source>
        <strain evidence="11 12">MIT 98-6070</strain>
    </source>
</reference>
<evidence type="ECO:0000256" key="6">
    <source>
        <dbReference type="ARBA" id="ARBA00023235"/>
    </source>
</evidence>
<feature type="binding site" evidence="9">
    <location>
        <begin position="106"/>
        <end position="109"/>
    </location>
    <ligand>
        <name>NADP(+)</name>
        <dbReference type="ChEBI" id="CHEBI:58349"/>
    </ligand>
</feature>
<evidence type="ECO:0000256" key="7">
    <source>
        <dbReference type="ARBA" id="ARBA00023268"/>
    </source>
</evidence>
<dbReference type="PANTHER" id="PTHR43238">
    <property type="entry name" value="GDP-L-FUCOSE SYNTHASE"/>
    <property type="match status" value="1"/>
</dbReference>
<dbReference type="AlphaFoldDB" id="A0A3D8I571"/>
<comment type="caution">
    <text evidence="11">The sequence shown here is derived from an EMBL/GenBank/DDBJ whole genome shotgun (WGS) entry which is preliminary data.</text>
</comment>
<evidence type="ECO:0000256" key="8">
    <source>
        <dbReference type="ARBA" id="ARBA00051935"/>
    </source>
</evidence>
<dbReference type="GO" id="GO:0050577">
    <property type="term" value="F:GDP-L-fucose synthase activity"/>
    <property type="evidence" value="ECO:0007669"/>
    <property type="project" value="UniProtKB-UniRule"/>
</dbReference>
<dbReference type="HAMAP" id="MF_00956">
    <property type="entry name" value="GDP_fucose_synth"/>
    <property type="match status" value="1"/>
</dbReference>
<dbReference type="GO" id="GO:0042351">
    <property type="term" value="P:'de novo' GDP-L-fucose biosynthetic process"/>
    <property type="evidence" value="ECO:0007669"/>
    <property type="project" value="UniProtKB-UniRule"/>
</dbReference>
<feature type="binding site" evidence="9">
    <location>
        <position position="309"/>
    </location>
    <ligand>
        <name>substrate</name>
    </ligand>
</feature>
<dbReference type="InterPro" id="IPR036291">
    <property type="entry name" value="NAD(P)-bd_dom_sf"/>
</dbReference>